<comment type="subcellular location">
    <subcellularLocation>
        <location evidence="1">Nucleus</location>
    </subcellularLocation>
</comment>
<dbReference type="AlphaFoldDB" id="A0AA38MJY2"/>
<dbReference type="SMART" id="SM00595">
    <property type="entry name" value="MADF"/>
    <property type="match status" value="1"/>
</dbReference>
<dbReference type="GO" id="GO:0005634">
    <property type="term" value="C:nucleus"/>
    <property type="evidence" value="ECO:0007669"/>
    <property type="project" value="UniProtKB-SubCell"/>
</dbReference>
<evidence type="ECO:0000259" key="3">
    <source>
        <dbReference type="PROSITE" id="PS51031"/>
    </source>
</evidence>
<sequence length="240" mass="28109">MQHKISDDIGNNFNEKLVELVGRHKILYDSTADGYSNFQLQDEMWRKIANELNEDVAACKLKWKNIRSCYTRYLRQIASQNCKITRTYYLAKHLRFLLPFCKPNTRQTVELYSQEDITNAVIQHENQEFDALEAITKCEPNDEDEASGNMELDANSDEDNLLEKRLINEEVHTNKRQTWETNSVYEICKKNKVCENTDEAELNFFRSLLPDIRKMNGKQRNQLKIAVLNAIDTILYSDDA</sequence>
<reference evidence="4" key="1">
    <citation type="journal article" date="2023" name="G3 (Bethesda)">
        <title>Whole genome assemblies of Zophobas morio and Tenebrio molitor.</title>
        <authorList>
            <person name="Kaur S."/>
            <person name="Stinson S.A."/>
            <person name="diCenzo G.C."/>
        </authorList>
    </citation>
    <scope>NUCLEOTIDE SEQUENCE</scope>
    <source>
        <strain evidence="4">QUZm001</strain>
    </source>
</reference>
<name>A0AA38MJY2_9CUCU</name>
<dbReference type="Pfam" id="PF10545">
    <property type="entry name" value="MADF_DNA_bdg"/>
    <property type="match status" value="1"/>
</dbReference>
<protein>
    <recommendedName>
        <fullName evidence="6">MADF domain-containing protein</fullName>
    </recommendedName>
</protein>
<evidence type="ECO:0008006" key="6">
    <source>
        <dbReference type="Google" id="ProtNLM"/>
    </source>
</evidence>
<dbReference type="PANTHER" id="PTHR12243">
    <property type="entry name" value="MADF DOMAIN TRANSCRIPTION FACTOR"/>
    <property type="match status" value="1"/>
</dbReference>
<dbReference type="GO" id="GO:0005667">
    <property type="term" value="C:transcription regulator complex"/>
    <property type="evidence" value="ECO:0007669"/>
    <property type="project" value="TreeGrafter"/>
</dbReference>
<dbReference type="Proteomes" id="UP001168821">
    <property type="component" value="Unassembled WGS sequence"/>
</dbReference>
<dbReference type="InterPro" id="IPR004210">
    <property type="entry name" value="BESS_motif"/>
</dbReference>
<keyword evidence="1" id="KW-0539">Nucleus</keyword>
<dbReference type="PANTHER" id="PTHR12243:SF60">
    <property type="entry name" value="SI:CH211-15D5.12-RELATED"/>
    <property type="match status" value="1"/>
</dbReference>
<dbReference type="InterPro" id="IPR039353">
    <property type="entry name" value="TF_Adf1"/>
</dbReference>
<evidence type="ECO:0000313" key="5">
    <source>
        <dbReference type="Proteomes" id="UP001168821"/>
    </source>
</evidence>
<dbReference type="Pfam" id="PF02944">
    <property type="entry name" value="BESS"/>
    <property type="match status" value="1"/>
</dbReference>
<organism evidence="4 5">
    <name type="scientific">Zophobas morio</name>
    <dbReference type="NCBI Taxonomy" id="2755281"/>
    <lineage>
        <taxon>Eukaryota</taxon>
        <taxon>Metazoa</taxon>
        <taxon>Ecdysozoa</taxon>
        <taxon>Arthropoda</taxon>
        <taxon>Hexapoda</taxon>
        <taxon>Insecta</taxon>
        <taxon>Pterygota</taxon>
        <taxon>Neoptera</taxon>
        <taxon>Endopterygota</taxon>
        <taxon>Coleoptera</taxon>
        <taxon>Polyphaga</taxon>
        <taxon>Cucujiformia</taxon>
        <taxon>Tenebrionidae</taxon>
        <taxon>Zophobas</taxon>
    </lineage>
</organism>
<accession>A0AA38MJY2</accession>
<dbReference type="PROSITE" id="PS51031">
    <property type="entry name" value="BESS"/>
    <property type="match status" value="1"/>
</dbReference>
<feature type="domain" description="BESS" evidence="3">
    <location>
        <begin position="198"/>
        <end position="237"/>
    </location>
</feature>
<dbReference type="InterPro" id="IPR006578">
    <property type="entry name" value="MADF-dom"/>
</dbReference>
<gene>
    <name evidence="4" type="ORF">Zmor_010397</name>
</gene>
<dbReference type="GO" id="GO:0006357">
    <property type="term" value="P:regulation of transcription by RNA polymerase II"/>
    <property type="evidence" value="ECO:0007669"/>
    <property type="project" value="TreeGrafter"/>
</dbReference>
<feature type="domain" description="MADF" evidence="2">
    <location>
        <begin position="16"/>
        <end position="102"/>
    </location>
</feature>
<dbReference type="GO" id="GO:0003677">
    <property type="term" value="F:DNA binding"/>
    <property type="evidence" value="ECO:0007669"/>
    <property type="project" value="InterPro"/>
</dbReference>
<evidence type="ECO:0000256" key="1">
    <source>
        <dbReference type="PROSITE-ProRule" id="PRU00371"/>
    </source>
</evidence>
<dbReference type="PROSITE" id="PS51029">
    <property type="entry name" value="MADF"/>
    <property type="match status" value="1"/>
</dbReference>
<evidence type="ECO:0000313" key="4">
    <source>
        <dbReference type="EMBL" id="KAJ3658672.1"/>
    </source>
</evidence>
<evidence type="ECO:0000259" key="2">
    <source>
        <dbReference type="PROSITE" id="PS51029"/>
    </source>
</evidence>
<dbReference type="EMBL" id="JALNTZ010000003">
    <property type="protein sequence ID" value="KAJ3658672.1"/>
    <property type="molecule type" value="Genomic_DNA"/>
</dbReference>
<proteinExistence type="predicted"/>
<keyword evidence="5" id="KW-1185">Reference proteome</keyword>
<comment type="caution">
    <text evidence="4">The sequence shown here is derived from an EMBL/GenBank/DDBJ whole genome shotgun (WGS) entry which is preliminary data.</text>
</comment>